<evidence type="ECO:0000313" key="3">
    <source>
        <dbReference type="Proteomes" id="UP000708208"/>
    </source>
</evidence>
<proteinExistence type="predicted"/>
<evidence type="ECO:0000256" key="1">
    <source>
        <dbReference type="SAM" id="MobiDB-lite"/>
    </source>
</evidence>
<comment type="caution">
    <text evidence="2">The sequence shown here is derived from an EMBL/GenBank/DDBJ whole genome shotgun (WGS) entry which is preliminary data.</text>
</comment>
<name>A0A8J2J6B0_9HEXA</name>
<organism evidence="2 3">
    <name type="scientific">Allacma fusca</name>
    <dbReference type="NCBI Taxonomy" id="39272"/>
    <lineage>
        <taxon>Eukaryota</taxon>
        <taxon>Metazoa</taxon>
        <taxon>Ecdysozoa</taxon>
        <taxon>Arthropoda</taxon>
        <taxon>Hexapoda</taxon>
        <taxon>Collembola</taxon>
        <taxon>Symphypleona</taxon>
        <taxon>Sminthuridae</taxon>
        <taxon>Allacma</taxon>
    </lineage>
</organism>
<reference evidence="2" key="1">
    <citation type="submission" date="2021-06" db="EMBL/GenBank/DDBJ databases">
        <authorList>
            <person name="Hodson N. C."/>
            <person name="Mongue J. A."/>
            <person name="Jaron S. K."/>
        </authorList>
    </citation>
    <scope>NUCLEOTIDE SEQUENCE</scope>
</reference>
<gene>
    <name evidence="2" type="ORF">AFUS01_LOCUS4066</name>
</gene>
<accession>A0A8J2J6B0</accession>
<evidence type="ECO:0000313" key="2">
    <source>
        <dbReference type="EMBL" id="CAG7698042.1"/>
    </source>
</evidence>
<sequence length="298" mass="34086">MLTGALIHHNFVYETSASTFPSQPMALKKPTATQRHLRFNVDGPNLQPSTSRQSTITEYYGSKAKRVRSGTSAGADSAEPSTPDSLSECTLSPTRECRSSPSEQSTSTQLREQTDRSTTSSLLNYFRLSSVLIQGEEATIKFLQEKGLIRQTKLCHKCPDKPALSLQFRKDGNPRWICRLTKNHEDKKTYSYSVTKSTVFTDAHICFDKILRIFYFFAHNQTNYDFLVHETSETEKTSRRTIADWLNYCREICFAWLDEKMEQEFQIGGEGVTVEIDEAVMGKRKYNRGRLVESTWIL</sequence>
<feature type="region of interest" description="Disordered" evidence="1">
    <location>
        <begin position="65"/>
        <end position="116"/>
    </location>
</feature>
<protein>
    <submittedName>
        <fullName evidence="2">Uncharacterized protein</fullName>
    </submittedName>
</protein>
<dbReference type="AlphaFoldDB" id="A0A8J2J6B0"/>
<keyword evidence="3" id="KW-1185">Reference proteome</keyword>
<dbReference type="EMBL" id="CAJVCH010025149">
    <property type="protein sequence ID" value="CAG7698042.1"/>
    <property type="molecule type" value="Genomic_DNA"/>
</dbReference>
<dbReference type="OrthoDB" id="10052789at2759"/>
<dbReference type="Proteomes" id="UP000708208">
    <property type="component" value="Unassembled WGS sequence"/>
</dbReference>
<feature type="compositionally biased region" description="Polar residues" evidence="1">
    <location>
        <begin position="69"/>
        <end position="116"/>
    </location>
</feature>
<feature type="non-terminal residue" evidence="2">
    <location>
        <position position="1"/>
    </location>
</feature>